<evidence type="ECO:0000313" key="2">
    <source>
        <dbReference type="Proteomes" id="UP000324611"/>
    </source>
</evidence>
<name>A0A5B2VUZ6_9BACT</name>
<accession>A0A5B2VUZ6</accession>
<keyword evidence="2" id="KW-1185">Reference proteome</keyword>
<dbReference type="Pfam" id="PF14092">
    <property type="entry name" value="DUF4270"/>
    <property type="match status" value="1"/>
</dbReference>
<dbReference type="InterPro" id="IPR025366">
    <property type="entry name" value="DUF4270"/>
</dbReference>
<protein>
    <submittedName>
        <fullName evidence="1">DUF4270 domain-containing protein</fullName>
    </submittedName>
</protein>
<dbReference type="Proteomes" id="UP000324611">
    <property type="component" value="Unassembled WGS sequence"/>
</dbReference>
<sequence>MRVIFRNLGLVAILFSLLRTSTGCNEATILGRELIPGKDFVNAQDTTIDNIITHNIWKTDSTVFTGQGNYQKVLGSINDDPLFGRVQGFVYTQMSLPSNAFSYQGANQTLDSVVLYIPYEGFYGDSLSPLTFRVYRMNEPDFKIDSNYRYYQALKYNQGELLGTATVSARSLRDSVSVYGQKQGPQLHITLSSAFGNQLLQQSSTGAFVNDSTFHVFLKGLAIVPDTSLATNRTMLYLNLNHASTPTYLRVYYKNSENDSLVASFPFDNTGSAHANYFVHNHTGAEANQYLNTNRPEGDSLLYLEDAPGVYTKVTIPNLENFPNVVINKAELVITEVTTGTSPTERIYSEPDLLLLRQLGNGDTIKPIIDYGNPQNPNQPYFGGVKEIVRTEFGGIRMAQYKFNIARYLQFLIRKQETNTGFRLDALSPRNIDVHRVRVGGGSHSTYNLKLRIIYTKL</sequence>
<dbReference type="RefSeq" id="WP_149837372.1">
    <property type="nucleotide sequence ID" value="NZ_VUOC01000002.1"/>
</dbReference>
<organism evidence="1 2">
    <name type="scientific">Chitinophaga agrisoli</name>
    <dbReference type="NCBI Taxonomy" id="2607653"/>
    <lineage>
        <taxon>Bacteria</taxon>
        <taxon>Pseudomonadati</taxon>
        <taxon>Bacteroidota</taxon>
        <taxon>Chitinophagia</taxon>
        <taxon>Chitinophagales</taxon>
        <taxon>Chitinophagaceae</taxon>
        <taxon>Chitinophaga</taxon>
    </lineage>
</organism>
<dbReference type="EMBL" id="VUOC01000002">
    <property type="protein sequence ID" value="KAA2242500.1"/>
    <property type="molecule type" value="Genomic_DNA"/>
</dbReference>
<comment type="caution">
    <text evidence="1">The sequence shown here is derived from an EMBL/GenBank/DDBJ whole genome shotgun (WGS) entry which is preliminary data.</text>
</comment>
<reference evidence="1 2" key="1">
    <citation type="submission" date="2019-09" db="EMBL/GenBank/DDBJ databases">
        <title>Chitinophaga ginsengihumi sp. nov., isolated from soil of ginseng rhizosphere.</title>
        <authorList>
            <person name="Lee J."/>
        </authorList>
    </citation>
    <scope>NUCLEOTIDE SEQUENCE [LARGE SCALE GENOMIC DNA]</scope>
    <source>
        <strain evidence="1 2">BN140078</strain>
    </source>
</reference>
<gene>
    <name evidence="1" type="ORF">F0L74_08130</name>
</gene>
<dbReference type="AlphaFoldDB" id="A0A5B2VUZ6"/>
<evidence type="ECO:0000313" key="1">
    <source>
        <dbReference type="EMBL" id="KAA2242500.1"/>
    </source>
</evidence>
<reference evidence="1 2" key="2">
    <citation type="submission" date="2019-09" db="EMBL/GenBank/DDBJ databases">
        <authorList>
            <person name="Jin C."/>
        </authorList>
    </citation>
    <scope>NUCLEOTIDE SEQUENCE [LARGE SCALE GENOMIC DNA]</scope>
    <source>
        <strain evidence="1 2">BN140078</strain>
    </source>
</reference>
<proteinExistence type="predicted"/>